<protein>
    <submittedName>
        <fullName evidence="1">Uncharacterized protein</fullName>
    </submittedName>
</protein>
<dbReference type="AlphaFoldDB" id="A0A453GWG1"/>
<keyword evidence="2" id="KW-1185">Reference proteome</keyword>
<dbReference type="EnsemblPlants" id="AET3Gv21228500.1">
    <property type="protein sequence ID" value="AET3Gv21228500.1"/>
    <property type="gene ID" value="AET3Gv21228500"/>
</dbReference>
<reference evidence="2" key="2">
    <citation type="journal article" date="2017" name="Nat. Plants">
        <title>The Aegilops tauschii genome reveals multiple impacts of transposons.</title>
        <authorList>
            <person name="Zhao G."/>
            <person name="Zou C."/>
            <person name="Li K."/>
            <person name="Wang K."/>
            <person name="Li T."/>
            <person name="Gao L."/>
            <person name="Zhang X."/>
            <person name="Wang H."/>
            <person name="Yang Z."/>
            <person name="Liu X."/>
            <person name="Jiang W."/>
            <person name="Mao L."/>
            <person name="Kong X."/>
            <person name="Jiao Y."/>
            <person name="Jia J."/>
        </authorList>
    </citation>
    <scope>NUCLEOTIDE SEQUENCE [LARGE SCALE GENOMIC DNA]</scope>
    <source>
        <strain evidence="2">cv. AL8/78</strain>
    </source>
</reference>
<name>A0A453GWG1_AEGTS</name>
<accession>A0A453GWG1</accession>
<dbReference type="Gramene" id="AET3Gv21228500.1">
    <property type="protein sequence ID" value="AET3Gv21228500.1"/>
    <property type="gene ID" value="AET3Gv21228500"/>
</dbReference>
<dbReference type="Proteomes" id="UP000015105">
    <property type="component" value="Chromosome 3D"/>
</dbReference>
<reference evidence="1" key="5">
    <citation type="journal article" date="2021" name="G3 (Bethesda)">
        <title>Aegilops tauschii genome assembly Aet v5.0 features greater sequence contiguity and improved annotation.</title>
        <authorList>
            <person name="Wang L."/>
            <person name="Zhu T."/>
            <person name="Rodriguez J.C."/>
            <person name="Deal K.R."/>
            <person name="Dubcovsky J."/>
            <person name="McGuire P.E."/>
            <person name="Lux T."/>
            <person name="Spannagl M."/>
            <person name="Mayer K.F.X."/>
            <person name="Baldrich P."/>
            <person name="Meyers B.C."/>
            <person name="Huo N."/>
            <person name="Gu Y.Q."/>
            <person name="Zhou H."/>
            <person name="Devos K.M."/>
            <person name="Bennetzen J.L."/>
            <person name="Unver T."/>
            <person name="Budak H."/>
            <person name="Gulick P.J."/>
            <person name="Galiba G."/>
            <person name="Kalapos B."/>
            <person name="Nelson D.R."/>
            <person name="Li P."/>
            <person name="You F.M."/>
            <person name="Luo M.C."/>
            <person name="Dvorak J."/>
        </authorList>
    </citation>
    <scope>NUCLEOTIDE SEQUENCE [LARGE SCALE GENOMIC DNA]</scope>
    <source>
        <strain evidence="1">cv. AL8/78</strain>
    </source>
</reference>
<reference evidence="2" key="1">
    <citation type="journal article" date="2014" name="Science">
        <title>Ancient hybridizations among the ancestral genomes of bread wheat.</title>
        <authorList>
            <consortium name="International Wheat Genome Sequencing Consortium,"/>
            <person name="Marcussen T."/>
            <person name="Sandve S.R."/>
            <person name="Heier L."/>
            <person name="Spannagl M."/>
            <person name="Pfeifer M."/>
            <person name="Jakobsen K.S."/>
            <person name="Wulff B.B."/>
            <person name="Steuernagel B."/>
            <person name="Mayer K.F."/>
            <person name="Olsen O.A."/>
        </authorList>
    </citation>
    <scope>NUCLEOTIDE SEQUENCE [LARGE SCALE GENOMIC DNA]</scope>
    <source>
        <strain evidence="2">cv. AL8/78</strain>
    </source>
</reference>
<proteinExistence type="predicted"/>
<evidence type="ECO:0000313" key="2">
    <source>
        <dbReference type="Proteomes" id="UP000015105"/>
    </source>
</evidence>
<evidence type="ECO:0000313" key="1">
    <source>
        <dbReference type="EnsemblPlants" id="AET3Gv21228500.1"/>
    </source>
</evidence>
<reference evidence="1" key="4">
    <citation type="submission" date="2019-03" db="UniProtKB">
        <authorList>
            <consortium name="EnsemblPlants"/>
        </authorList>
    </citation>
    <scope>IDENTIFICATION</scope>
</reference>
<sequence>LQVLKHKLLWMPQNCVRYGLVRSVTLNAIR</sequence>
<organism evidence="1 2">
    <name type="scientific">Aegilops tauschii subsp. strangulata</name>
    <name type="common">Goatgrass</name>
    <dbReference type="NCBI Taxonomy" id="200361"/>
    <lineage>
        <taxon>Eukaryota</taxon>
        <taxon>Viridiplantae</taxon>
        <taxon>Streptophyta</taxon>
        <taxon>Embryophyta</taxon>
        <taxon>Tracheophyta</taxon>
        <taxon>Spermatophyta</taxon>
        <taxon>Magnoliopsida</taxon>
        <taxon>Liliopsida</taxon>
        <taxon>Poales</taxon>
        <taxon>Poaceae</taxon>
        <taxon>BOP clade</taxon>
        <taxon>Pooideae</taxon>
        <taxon>Triticodae</taxon>
        <taxon>Triticeae</taxon>
        <taxon>Triticinae</taxon>
        <taxon>Aegilops</taxon>
    </lineage>
</organism>
<reference evidence="1" key="3">
    <citation type="journal article" date="2017" name="Nature">
        <title>Genome sequence of the progenitor of the wheat D genome Aegilops tauschii.</title>
        <authorList>
            <person name="Luo M.C."/>
            <person name="Gu Y.Q."/>
            <person name="Puiu D."/>
            <person name="Wang H."/>
            <person name="Twardziok S.O."/>
            <person name="Deal K.R."/>
            <person name="Huo N."/>
            <person name="Zhu T."/>
            <person name="Wang L."/>
            <person name="Wang Y."/>
            <person name="McGuire P.E."/>
            <person name="Liu S."/>
            <person name="Long H."/>
            <person name="Ramasamy R.K."/>
            <person name="Rodriguez J.C."/>
            <person name="Van S.L."/>
            <person name="Yuan L."/>
            <person name="Wang Z."/>
            <person name="Xia Z."/>
            <person name="Xiao L."/>
            <person name="Anderson O.D."/>
            <person name="Ouyang S."/>
            <person name="Liang Y."/>
            <person name="Zimin A.V."/>
            <person name="Pertea G."/>
            <person name="Qi P."/>
            <person name="Bennetzen J.L."/>
            <person name="Dai X."/>
            <person name="Dawson M.W."/>
            <person name="Muller H.G."/>
            <person name="Kugler K."/>
            <person name="Rivarola-Duarte L."/>
            <person name="Spannagl M."/>
            <person name="Mayer K.F.X."/>
            <person name="Lu F.H."/>
            <person name="Bevan M.W."/>
            <person name="Leroy P."/>
            <person name="Li P."/>
            <person name="You F.M."/>
            <person name="Sun Q."/>
            <person name="Liu Z."/>
            <person name="Lyons E."/>
            <person name="Wicker T."/>
            <person name="Salzberg S.L."/>
            <person name="Devos K.M."/>
            <person name="Dvorak J."/>
        </authorList>
    </citation>
    <scope>NUCLEOTIDE SEQUENCE [LARGE SCALE GENOMIC DNA]</scope>
    <source>
        <strain evidence="1">cv. AL8/78</strain>
    </source>
</reference>